<dbReference type="InParanoid" id="G4YJI8"/>
<dbReference type="KEGG" id="psoj:PHYSODRAFT_422091"/>
<dbReference type="GO" id="GO:0015074">
    <property type="term" value="P:DNA integration"/>
    <property type="evidence" value="ECO:0007669"/>
    <property type="project" value="InterPro"/>
</dbReference>
<proteinExistence type="predicted"/>
<evidence type="ECO:0000259" key="2">
    <source>
        <dbReference type="PROSITE" id="PS50994"/>
    </source>
</evidence>
<evidence type="ECO:0000313" key="3">
    <source>
        <dbReference type="EMBL" id="EGZ29943.1"/>
    </source>
</evidence>
<dbReference type="InterPro" id="IPR012337">
    <property type="entry name" value="RNaseH-like_sf"/>
</dbReference>
<gene>
    <name evidence="3" type="ORF">PHYSODRAFT_422091</name>
</gene>
<feature type="domain" description="Integrase catalytic" evidence="2">
    <location>
        <begin position="1"/>
        <end position="66"/>
    </location>
</feature>
<accession>G4YJI8</accession>
<dbReference type="AlphaFoldDB" id="G4YJI8"/>
<feature type="non-terminal residue" evidence="3">
    <location>
        <position position="1"/>
    </location>
</feature>
<dbReference type="OMA" id="YAPWINS"/>
<organism evidence="3 4">
    <name type="scientific">Phytophthora sojae (strain P6497)</name>
    <name type="common">Soybean stem and root rot agent</name>
    <name type="synonym">Phytophthora megasperma f. sp. glycines</name>
    <dbReference type="NCBI Taxonomy" id="1094619"/>
    <lineage>
        <taxon>Eukaryota</taxon>
        <taxon>Sar</taxon>
        <taxon>Stramenopiles</taxon>
        <taxon>Oomycota</taxon>
        <taxon>Peronosporomycetes</taxon>
        <taxon>Peronosporales</taxon>
        <taxon>Peronosporaceae</taxon>
        <taxon>Phytophthora</taxon>
    </lineage>
</organism>
<sequence>YAPWINSTIERLNRDVLQVVRVLLMKYKLGTREWVYVLPLVQGNLNHTPVQSLDDKSPSELSTGLSRPTPFEPILLERGKKNMARSKGVECKFSVGDFVLWSRIHSRSSVDKLLARWAGPF</sequence>
<dbReference type="GO" id="GO:0003676">
    <property type="term" value="F:nucleic acid binding"/>
    <property type="evidence" value="ECO:0007669"/>
    <property type="project" value="InterPro"/>
</dbReference>
<dbReference type="Gene3D" id="3.30.420.10">
    <property type="entry name" value="Ribonuclease H-like superfamily/Ribonuclease H"/>
    <property type="match status" value="1"/>
</dbReference>
<dbReference type="GeneID" id="20652189"/>
<dbReference type="SUPFAM" id="SSF53098">
    <property type="entry name" value="Ribonuclease H-like"/>
    <property type="match status" value="1"/>
</dbReference>
<protein>
    <recommendedName>
        <fullName evidence="2">Integrase catalytic domain-containing protein</fullName>
    </recommendedName>
</protein>
<feature type="region of interest" description="Disordered" evidence="1">
    <location>
        <begin position="49"/>
        <end position="68"/>
    </location>
</feature>
<dbReference type="RefSeq" id="XP_009517218.1">
    <property type="nucleotide sequence ID" value="XM_009518923.1"/>
</dbReference>
<dbReference type="InterPro" id="IPR001584">
    <property type="entry name" value="Integrase_cat-core"/>
</dbReference>
<evidence type="ECO:0000313" key="4">
    <source>
        <dbReference type="Proteomes" id="UP000002640"/>
    </source>
</evidence>
<dbReference type="InterPro" id="IPR036397">
    <property type="entry name" value="RNaseH_sf"/>
</dbReference>
<name>G4YJI8_PHYSP</name>
<reference evidence="3 4" key="1">
    <citation type="journal article" date="2006" name="Science">
        <title>Phytophthora genome sequences uncover evolutionary origins and mechanisms of pathogenesis.</title>
        <authorList>
            <person name="Tyler B.M."/>
            <person name="Tripathy S."/>
            <person name="Zhang X."/>
            <person name="Dehal P."/>
            <person name="Jiang R.H."/>
            <person name="Aerts A."/>
            <person name="Arredondo F.D."/>
            <person name="Baxter L."/>
            <person name="Bensasson D."/>
            <person name="Beynon J.L."/>
            <person name="Chapman J."/>
            <person name="Damasceno C.M."/>
            <person name="Dorrance A.E."/>
            <person name="Dou D."/>
            <person name="Dickerman A.W."/>
            <person name="Dubchak I.L."/>
            <person name="Garbelotto M."/>
            <person name="Gijzen M."/>
            <person name="Gordon S.G."/>
            <person name="Govers F."/>
            <person name="Grunwald N.J."/>
            <person name="Huang W."/>
            <person name="Ivors K.L."/>
            <person name="Jones R.W."/>
            <person name="Kamoun S."/>
            <person name="Krampis K."/>
            <person name="Lamour K.H."/>
            <person name="Lee M.K."/>
            <person name="McDonald W.H."/>
            <person name="Medina M."/>
            <person name="Meijer H.J."/>
            <person name="Nordberg E.K."/>
            <person name="Maclean D.J."/>
            <person name="Ospina-Giraldo M.D."/>
            <person name="Morris P.F."/>
            <person name="Phuntumart V."/>
            <person name="Putnam N.H."/>
            <person name="Rash S."/>
            <person name="Rose J.K."/>
            <person name="Sakihama Y."/>
            <person name="Salamov A.A."/>
            <person name="Savidor A."/>
            <person name="Scheuring C.F."/>
            <person name="Smith B.M."/>
            <person name="Sobral B.W."/>
            <person name="Terry A."/>
            <person name="Torto-Alalibo T.A."/>
            <person name="Win J."/>
            <person name="Xu Z."/>
            <person name="Zhang H."/>
            <person name="Grigoriev I.V."/>
            <person name="Rokhsar D.S."/>
            <person name="Boore J.L."/>
        </authorList>
    </citation>
    <scope>NUCLEOTIDE SEQUENCE [LARGE SCALE GENOMIC DNA]</scope>
    <source>
        <strain evidence="3 4">P6497</strain>
    </source>
</reference>
<evidence type="ECO:0000256" key="1">
    <source>
        <dbReference type="SAM" id="MobiDB-lite"/>
    </source>
</evidence>
<keyword evidence="4" id="KW-1185">Reference proteome</keyword>
<dbReference type="Proteomes" id="UP000002640">
    <property type="component" value="Unassembled WGS sequence"/>
</dbReference>
<feature type="non-terminal residue" evidence="3">
    <location>
        <position position="121"/>
    </location>
</feature>
<dbReference type="PROSITE" id="PS50994">
    <property type="entry name" value="INTEGRASE"/>
    <property type="match status" value="1"/>
</dbReference>
<dbReference type="EMBL" id="JH159151">
    <property type="protein sequence ID" value="EGZ29943.1"/>
    <property type="molecule type" value="Genomic_DNA"/>
</dbReference>